<keyword evidence="3" id="KW-0813">Transport</keyword>
<dbReference type="Pfam" id="PF01497">
    <property type="entry name" value="Peripla_BP_2"/>
    <property type="match status" value="1"/>
</dbReference>
<evidence type="ECO:0000256" key="5">
    <source>
        <dbReference type="SAM" id="MobiDB-lite"/>
    </source>
</evidence>
<dbReference type="AlphaFoldDB" id="A0A927GRD9"/>
<dbReference type="SUPFAM" id="SSF53807">
    <property type="entry name" value="Helical backbone' metal receptor"/>
    <property type="match status" value="1"/>
</dbReference>
<keyword evidence="9" id="KW-1185">Reference proteome</keyword>
<dbReference type="InterPro" id="IPR051313">
    <property type="entry name" value="Bact_iron-sidero_bind"/>
</dbReference>
<feature type="region of interest" description="Disordered" evidence="5">
    <location>
        <begin position="36"/>
        <end position="95"/>
    </location>
</feature>
<feature type="domain" description="Fe/B12 periplasmic-binding" evidence="7">
    <location>
        <begin position="111"/>
        <end position="366"/>
    </location>
</feature>
<evidence type="ECO:0000256" key="1">
    <source>
        <dbReference type="ARBA" id="ARBA00004196"/>
    </source>
</evidence>
<comment type="similarity">
    <text evidence="2">Belongs to the bacterial solute-binding protein 8 family.</text>
</comment>
<evidence type="ECO:0000256" key="2">
    <source>
        <dbReference type="ARBA" id="ARBA00008814"/>
    </source>
</evidence>
<dbReference type="GO" id="GO:1901678">
    <property type="term" value="P:iron coordination entity transport"/>
    <property type="evidence" value="ECO:0007669"/>
    <property type="project" value="UniProtKB-ARBA"/>
</dbReference>
<comment type="caution">
    <text evidence="8">The sequence shown here is derived from an EMBL/GenBank/DDBJ whole genome shotgun (WGS) entry which is preliminary data.</text>
</comment>
<feature type="compositionally biased region" description="Low complexity" evidence="5">
    <location>
        <begin position="62"/>
        <end position="73"/>
    </location>
</feature>
<reference evidence="8" key="1">
    <citation type="submission" date="2020-09" db="EMBL/GenBank/DDBJ databases">
        <title>A novel bacterium of genus Paenibacillus, isolated from South China Sea.</title>
        <authorList>
            <person name="Huang H."/>
            <person name="Mo K."/>
            <person name="Hu Y."/>
        </authorList>
    </citation>
    <scope>NUCLEOTIDE SEQUENCE</scope>
    <source>
        <strain evidence="8">IB182496</strain>
    </source>
</reference>
<dbReference type="CDD" id="cd01146">
    <property type="entry name" value="FhuD"/>
    <property type="match status" value="1"/>
</dbReference>
<dbReference type="PANTHER" id="PTHR30532">
    <property type="entry name" value="IRON III DICITRATE-BINDING PERIPLASMIC PROTEIN"/>
    <property type="match status" value="1"/>
</dbReference>
<protein>
    <submittedName>
        <fullName evidence="8">Iron-siderophore ABC transporter substrate-binding protein</fullName>
    </submittedName>
</protein>
<name>A0A927GRD9_9BACL</name>
<dbReference type="GO" id="GO:0030288">
    <property type="term" value="C:outer membrane-bounded periplasmic space"/>
    <property type="evidence" value="ECO:0007669"/>
    <property type="project" value="TreeGrafter"/>
</dbReference>
<feature type="signal peptide" evidence="6">
    <location>
        <begin position="1"/>
        <end position="29"/>
    </location>
</feature>
<organism evidence="8 9">
    <name type="scientific">Paenibacillus sabuli</name>
    <dbReference type="NCBI Taxonomy" id="2772509"/>
    <lineage>
        <taxon>Bacteria</taxon>
        <taxon>Bacillati</taxon>
        <taxon>Bacillota</taxon>
        <taxon>Bacilli</taxon>
        <taxon>Bacillales</taxon>
        <taxon>Paenibacillaceae</taxon>
        <taxon>Paenibacillus</taxon>
    </lineage>
</organism>
<evidence type="ECO:0000313" key="8">
    <source>
        <dbReference type="EMBL" id="MBD2844860.1"/>
    </source>
</evidence>
<dbReference type="InterPro" id="IPR002491">
    <property type="entry name" value="ABC_transptr_periplasmic_BD"/>
</dbReference>
<dbReference type="EMBL" id="JACXIZ010000012">
    <property type="protein sequence ID" value="MBD2844860.1"/>
    <property type="molecule type" value="Genomic_DNA"/>
</dbReference>
<gene>
    <name evidence="8" type="ORF">IDH44_06620</name>
</gene>
<dbReference type="PROSITE" id="PS51257">
    <property type="entry name" value="PROKAR_LIPOPROTEIN"/>
    <property type="match status" value="1"/>
</dbReference>
<sequence length="366" mass="39591">MVRSMYSKRKLSWSLMLLVTLMMLLGACANNDDQADPGTGAATSDESQTGNTDAGGPAEGTSAGTDAEAGNAAEEADESADPSSETAAELDTPVTIPTLKGEITLEQVPERIVVLDVQYADQMLALGERPAGSVIAGTDGGLPPYLGDQMDDIPLLGTYVEPNLEGVLAASPDLILATEFHEDIYEDLLKIAPTLMLERNEDWQTVLAKMGQILNKQQEAQDWIAAYDQKISTLKASLAEKMSGQIVALVRPRDGLIRLQTTSHRTSQILYDDLGLTPPEMAVNDADTSTMISLEVLPELEAEHMFLLQDDTNAALTQELQNTSIWENLKAVQANHVYEQNTAQWVGYYGPIAIDLIVDQIAEALE</sequence>
<evidence type="ECO:0000256" key="3">
    <source>
        <dbReference type="ARBA" id="ARBA00022448"/>
    </source>
</evidence>
<comment type="subcellular location">
    <subcellularLocation>
        <location evidence="1">Cell envelope</location>
    </subcellularLocation>
</comment>
<evidence type="ECO:0000256" key="4">
    <source>
        <dbReference type="ARBA" id="ARBA00022729"/>
    </source>
</evidence>
<evidence type="ECO:0000259" key="7">
    <source>
        <dbReference type="PROSITE" id="PS50983"/>
    </source>
</evidence>
<accession>A0A927GRD9</accession>
<proteinExistence type="inferred from homology"/>
<feature type="compositionally biased region" description="Polar residues" evidence="5">
    <location>
        <begin position="41"/>
        <end position="52"/>
    </location>
</feature>
<dbReference type="Gene3D" id="3.40.50.1980">
    <property type="entry name" value="Nitrogenase molybdenum iron protein domain"/>
    <property type="match status" value="2"/>
</dbReference>
<dbReference type="RefSeq" id="WP_190915906.1">
    <property type="nucleotide sequence ID" value="NZ_JACXIZ010000012.1"/>
</dbReference>
<evidence type="ECO:0000313" key="9">
    <source>
        <dbReference type="Proteomes" id="UP000621560"/>
    </source>
</evidence>
<evidence type="ECO:0000256" key="6">
    <source>
        <dbReference type="SAM" id="SignalP"/>
    </source>
</evidence>
<dbReference type="PANTHER" id="PTHR30532:SF1">
    <property type="entry name" value="IRON(3+)-HYDROXAMATE-BINDING PROTEIN FHUD"/>
    <property type="match status" value="1"/>
</dbReference>
<dbReference type="Proteomes" id="UP000621560">
    <property type="component" value="Unassembled WGS sequence"/>
</dbReference>
<feature type="chain" id="PRO_5038623503" evidence="6">
    <location>
        <begin position="30"/>
        <end position="366"/>
    </location>
</feature>
<dbReference type="PROSITE" id="PS50983">
    <property type="entry name" value="FE_B12_PBP"/>
    <property type="match status" value="1"/>
</dbReference>
<keyword evidence="4 6" id="KW-0732">Signal</keyword>